<reference evidence="13" key="2">
    <citation type="submission" date="2015-06" db="UniProtKB">
        <authorList>
            <consortium name="EnsemblMetazoa"/>
        </authorList>
    </citation>
    <scope>IDENTIFICATION</scope>
</reference>
<feature type="transmembrane region" description="Helical" evidence="12">
    <location>
        <begin position="65"/>
        <end position="87"/>
    </location>
</feature>
<evidence type="ECO:0000256" key="3">
    <source>
        <dbReference type="ARBA" id="ARBA00022448"/>
    </source>
</evidence>
<evidence type="ECO:0000256" key="9">
    <source>
        <dbReference type="ARBA" id="ARBA00023136"/>
    </source>
</evidence>
<feature type="transmembrane region" description="Helical" evidence="12">
    <location>
        <begin position="93"/>
        <end position="114"/>
    </location>
</feature>
<feature type="transmembrane region" description="Helical" evidence="12">
    <location>
        <begin position="188"/>
        <end position="212"/>
    </location>
</feature>
<proteinExistence type="inferred from homology"/>
<dbReference type="PANTHER" id="PTHR42985">
    <property type="entry name" value="SODIUM-COUPLED MONOCARBOXYLATE TRANSPORTER"/>
    <property type="match status" value="1"/>
</dbReference>
<keyword evidence="6 12" id="KW-1133">Transmembrane helix</keyword>
<feature type="transmembrane region" description="Helical" evidence="12">
    <location>
        <begin position="20"/>
        <end position="44"/>
    </location>
</feature>
<evidence type="ECO:0000256" key="12">
    <source>
        <dbReference type="SAM" id="Phobius"/>
    </source>
</evidence>
<feature type="transmembrane region" description="Helical" evidence="12">
    <location>
        <begin position="126"/>
        <end position="144"/>
    </location>
</feature>
<dbReference type="PANTHER" id="PTHR42985:SF40">
    <property type="entry name" value="LD47995P-RELATED"/>
    <property type="match status" value="1"/>
</dbReference>
<dbReference type="PROSITE" id="PS50283">
    <property type="entry name" value="NA_SOLUT_SYMP_3"/>
    <property type="match status" value="1"/>
</dbReference>
<comment type="similarity">
    <text evidence="2 11">Belongs to the sodium:solute symporter (SSF) (TC 2.A.21) family.</text>
</comment>
<keyword evidence="10" id="KW-0739">Sodium transport</keyword>
<evidence type="ECO:0000256" key="1">
    <source>
        <dbReference type="ARBA" id="ARBA00004651"/>
    </source>
</evidence>
<dbReference type="HOGENOM" id="CLU_018808_4_0_1"/>
<dbReference type="EnsemblMetazoa" id="MESCA010823-RA">
    <property type="protein sequence ID" value="MESCA010823-PA"/>
    <property type="gene ID" value="MESCA010823"/>
</dbReference>
<dbReference type="GO" id="GO:0015293">
    <property type="term" value="F:symporter activity"/>
    <property type="evidence" value="ECO:0007669"/>
    <property type="project" value="TreeGrafter"/>
</dbReference>
<evidence type="ECO:0000256" key="11">
    <source>
        <dbReference type="RuleBase" id="RU362091"/>
    </source>
</evidence>
<dbReference type="GO" id="GO:0006814">
    <property type="term" value="P:sodium ion transport"/>
    <property type="evidence" value="ECO:0007669"/>
    <property type="project" value="UniProtKB-KW"/>
</dbReference>
<evidence type="ECO:0000313" key="13">
    <source>
        <dbReference type="EnsemblMetazoa" id="MESCA010823-PA"/>
    </source>
</evidence>
<keyword evidence="3" id="KW-0813">Transport</keyword>
<accession>T1H3J5</accession>
<evidence type="ECO:0000256" key="7">
    <source>
        <dbReference type="ARBA" id="ARBA00023053"/>
    </source>
</evidence>
<evidence type="ECO:0000256" key="8">
    <source>
        <dbReference type="ARBA" id="ARBA00023065"/>
    </source>
</evidence>
<dbReference type="STRING" id="36166.T1H3J5"/>
<dbReference type="Proteomes" id="UP000015102">
    <property type="component" value="Unassembled WGS sequence"/>
</dbReference>
<comment type="subcellular location">
    <subcellularLocation>
        <location evidence="1">Cell membrane</location>
        <topology evidence="1">Multi-pass membrane protein</topology>
    </subcellularLocation>
</comment>
<evidence type="ECO:0000256" key="10">
    <source>
        <dbReference type="ARBA" id="ARBA00023201"/>
    </source>
</evidence>
<dbReference type="InterPro" id="IPR051163">
    <property type="entry name" value="Sodium:Solute_Symporter_SSF"/>
</dbReference>
<keyword evidence="4" id="KW-1003">Cell membrane</keyword>
<evidence type="ECO:0000256" key="4">
    <source>
        <dbReference type="ARBA" id="ARBA00022475"/>
    </source>
</evidence>
<evidence type="ECO:0008006" key="15">
    <source>
        <dbReference type="Google" id="ProtNLM"/>
    </source>
</evidence>
<dbReference type="AlphaFoldDB" id="T1H3J5"/>
<evidence type="ECO:0000256" key="5">
    <source>
        <dbReference type="ARBA" id="ARBA00022692"/>
    </source>
</evidence>
<keyword evidence="14" id="KW-1185">Reference proteome</keyword>
<evidence type="ECO:0000313" key="14">
    <source>
        <dbReference type="Proteomes" id="UP000015102"/>
    </source>
</evidence>
<name>T1H3J5_MEGSC</name>
<keyword evidence="9 12" id="KW-0472">Membrane</keyword>
<dbReference type="OMA" id="WHISNTI"/>
<dbReference type="InterPro" id="IPR038377">
    <property type="entry name" value="Na/Glc_symporter_sf"/>
</dbReference>
<protein>
    <recommendedName>
        <fullName evidence="15">Sodium-dependent multivitamin transporter</fullName>
    </recommendedName>
</protein>
<organism evidence="13 14">
    <name type="scientific">Megaselia scalaris</name>
    <name type="common">Humpbacked fly</name>
    <name type="synonym">Phora scalaris</name>
    <dbReference type="NCBI Taxonomy" id="36166"/>
    <lineage>
        <taxon>Eukaryota</taxon>
        <taxon>Metazoa</taxon>
        <taxon>Ecdysozoa</taxon>
        <taxon>Arthropoda</taxon>
        <taxon>Hexapoda</taxon>
        <taxon>Insecta</taxon>
        <taxon>Pterygota</taxon>
        <taxon>Neoptera</taxon>
        <taxon>Endopterygota</taxon>
        <taxon>Diptera</taxon>
        <taxon>Brachycera</taxon>
        <taxon>Muscomorpha</taxon>
        <taxon>Platypezoidea</taxon>
        <taxon>Phoridae</taxon>
        <taxon>Megaseliini</taxon>
        <taxon>Megaselia</taxon>
    </lineage>
</organism>
<keyword evidence="8" id="KW-0406">Ion transport</keyword>
<dbReference type="InterPro" id="IPR001734">
    <property type="entry name" value="Na/solute_symporter"/>
</dbReference>
<evidence type="ECO:0000256" key="2">
    <source>
        <dbReference type="ARBA" id="ARBA00006434"/>
    </source>
</evidence>
<dbReference type="GO" id="GO:0005886">
    <property type="term" value="C:plasma membrane"/>
    <property type="evidence" value="ECO:0007669"/>
    <property type="project" value="UniProtKB-SubCell"/>
</dbReference>
<dbReference type="EMBL" id="CAQQ02373284">
    <property type="status" value="NOT_ANNOTATED_CDS"/>
    <property type="molecule type" value="Genomic_DNA"/>
</dbReference>
<sequence>MMPLFVIDTMGKYPGLAGLFVSGIFSGSLSTVSSSVSSLAAVTLEDYLKPAYMLVMKKPMLETNTTLPSKIMACFYGLVCVGLAFLAGSLGGVLQASLTIFGVVGGPLLGVFTLGMFTTKANQKGVISGFLLGLVFGFSVGFGGPKPPPPVLDFSIDGCINNATITSIPSTHTVQIEEYLWLYRVSYLWYPVMCFVITLVLGYVLSLIYEVLKLDNNMRIYKDNYKLVINYDLFIPPLAKRLRSKNSNVKFDPEVNKELNEY</sequence>
<dbReference type="Pfam" id="PF00474">
    <property type="entry name" value="SSF"/>
    <property type="match status" value="1"/>
</dbReference>
<reference evidence="14" key="1">
    <citation type="submission" date="2013-02" db="EMBL/GenBank/DDBJ databases">
        <authorList>
            <person name="Hughes D."/>
        </authorList>
    </citation>
    <scope>NUCLEOTIDE SEQUENCE</scope>
    <source>
        <strain>Durham</strain>
        <strain evidence="14">NC isolate 2 -- Noor lab</strain>
    </source>
</reference>
<keyword evidence="5 12" id="KW-0812">Transmembrane</keyword>
<evidence type="ECO:0000256" key="6">
    <source>
        <dbReference type="ARBA" id="ARBA00022989"/>
    </source>
</evidence>
<dbReference type="Gene3D" id="1.20.1730.10">
    <property type="entry name" value="Sodium/glucose cotransporter"/>
    <property type="match status" value="1"/>
</dbReference>
<keyword evidence="7" id="KW-0915">Sodium</keyword>